<comment type="caution">
    <text evidence="3">The sequence shown here is derived from an EMBL/GenBank/DDBJ whole genome shotgun (WGS) entry which is preliminary data.</text>
</comment>
<feature type="region of interest" description="Disordered" evidence="1">
    <location>
        <begin position="248"/>
        <end position="279"/>
    </location>
</feature>
<dbReference type="InterPro" id="IPR028020">
    <property type="entry name" value="ASX_DEUBAD_dom"/>
</dbReference>
<feature type="compositionally biased region" description="Basic residues" evidence="1">
    <location>
        <begin position="616"/>
        <end position="631"/>
    </location>
</feature>
<feature type="compositionally biased region" description="Basic and acidic residues" evidence="1">
    <location>
        <begin position="196"/>
        <end position="213"/>
    </location>
</feature>
<feature type="region of interest" description="Disordered" evidence="1">
    <location>
        <begin position="604"/>
        <end position="631"/>
    </location>
</feature>
<evidence type="ECO:0000313" key="4">
    <source>
        <dbReference type="Proteomes" id="UP000726737"/>
    </source>
</evidence>
<feature type="region of interest" description="Disordered" evidence="1">
    <location>
        <begin position="195"/>
        <end position="216"/>
    </location>
</feature>
<dbReference type="AlphaFoldDB" id="A0A9P6PNJ1"/>
<sequence>MTCSSSTSPLTINPTGEYFLDVLEKAKYASIIIEVPRRKTTSICVEVPPRKSIAEENLPEKNTTAESLECAPQKNEVSTTMDMEASMDVSTGTTVTTVHESSSPMLPEKVVATNAVKLRKRLKTAAKATVEPRRSSRIKISKSTSFPEPLKRHVAKRATKVEQAFNTEPDDASPSELKKHSIAIKGASVTQAAKTKRVDRVASESRTDAEAPDARIWAEASMETETGTGVVAGETAEVQGSIVATVSPARRKRKNDSLSMMQKTKPAAKTTRGKKRVKSEVVNGYQDTVDDHSHPLTSPFSSFTKGSLKDTINYGNYMRLSMADQQAVVKSLPACIQEQEQWVFNGLATQAFFERCRAFSNALHDWQLGLTQGKMTREYKAKYAAMIETIRTNDAWKTEQFEEYYGEKANREREMNMTAEGSNHISLAKIVQMSGIQLGDKLRYRRTFQPPTTKKVAPGTFKTVGKKVTGAASKQQVSTTIKTEETGIEVDVGLDVVGFKKSGVPLVQFDLKRGSIKEGESEEQLQDSLESNPVFMVDTAPYLESCVLERDGRVPKPERKGHDTWKHIDVIRGPVLVGSLFAIRMDMYNKLQVEKTRETILKEGLEVDEGEELSKPARKRGRKGNASKKRK</sequence>
<organism evidence="3 4">
    <name type="scientific">Mortierella polycephala</name>
    <dbReference type="NCBI Taxonomy" id="41804"/>
    <lineage>
        <taxon>Eukaryota</taxon>
        <taxon>Fungi</taxon>
        <taxon>Fungi incertae sedis</taxon>
        <taxon>Mucoromycota</taxon>
        <taxon>Mortierellomycotina</taxon>
        <taxon>Mortierellomycetes</taxon>
        <taxon>Mortierellales</taxon>
        <taxon>Mortierellaceae</taxon>
        <taxon>Mortierella</taxon>
    </lineage>
</organism>
<accession>A0A9P6PNJ1</accession>
<dbReference type="EMBL" id="JAAAJA010000729">
    <property type="protein sequence ID" value="KAG0250064.1"/>
    <property type="molecule type" value="Genomic_DNA"/>
</dbReference>
<keyword evidence="4" id="KW-1185">Reference proteome</keyword>
<evidence type="ECO:0000256" key="1">
    <source>
        <dbReference type="SAM" id="MobiDB-lite"/>
    </source>
</evidence>
<dbReference type="Pfam" id="PF13919">
    <property type="entry name" value="ASXH"/>
    <property type="match status" value="1"/>
</dbReference>
<evidence type="ECO:0000259" key="2">
    <source>
        <dbReference type="Pfam" id="PF13919"/>
    </source>
</evidence>
<gene>
    <name evidence="3" type="ORF">BG011_008672</name>
</gene>
<name>A0A9P6PNJ1_9FUNG</name>
<dbReference type="OrthoDB" id="2449554at2759"/>
<proteinExistence type="predicted"/>
<dbReference type="Proteomes" id="UP000726737">
    <property type="component" value="Unassembled WGS sequence"/>
</dbReference>
<evidence type="ECO:0000313" key="3">
    <source>
        <dbReference type="EMBL" id="KAG0250064.1"/>
    </source>
</evidence>
<reference evidence="3" key="1">
    <citation type="journal article" date="2020" name="Fungal Divers.">
        <title>Resolving the Mortierellaceae phylogeny through synthesis of multi-gene phylogenetics and phylogenomics.</title>
        <authorList>
            <person name="Vandepol N."/>
            <person name="Liber J."/>
            <person name="Desiro A."/>
            <person name="Na H."/>
            <person name="Kennedy M."/>
            <person name="Barry K."/>
            <person name="Grigoriev I.V."/>
            <person name="Miller A.N."/>
            <person name="O'Donnell K."/>
            <person name="Stajich J.E."/>
            <person name="Bonito G."/>
        </authorList>
    </citation>
    <scope>NUCLEOTIDE SEQUENCE</scope>
    <source>
        <strain evidence="3">KOD948</strain>
    </source>
</reference>
<feature type="domain" description="ASX DEUBAD" evidence="2">
    <location>
        <begin position="290"/>
        <end position="407"/>
    </location>
</feature>
<protein>
    <recommendedName>
        <fullName evidence="2">ASX DEUBAD domain-containing protein</fullName>
    </recommendedName>
</protein>